<dbReference type="AlphaFoldDB" id="A0A821N5Q7"/>
<dbReference type="EMBL" id="CAJOBG010121608">
    <property type="protein sequence ID" value="CAF4780576.1"/>
    <property type="molecule type" value="Genomic_DNA"/>
</dbReference>
<keyword evidence="2" id="KW-1185">Reference proteome</keyword>
<protein>
    <submittedName>
        <fullName evidence="1">Uncharacterized protein</fullName>
    </submittedName>
</protein>
<evidence type="ECO:0000313" key="2">
    <source>
        <dbReference type="Proteomes" id="UP000663866"/>
    </source>
</evidence>
<reference evidence="1" key="1">
    <citation type="submission" date="2021-02" db="EMBL/GenBank/DDBJ databases">
        <authorList>
            <person name="Nowell W R."/>
        </authorList>
    </citation>
    <scope>NUCLEOTIDE SEQUENCE</scope>
</reference>
<evidence type="ECO:0000313" key="1">
    <source>
        <dbReference type="EMBL" id="CAF4780576.1"/>
    </source>
</evidence>
<accession>A0A821N5Q7</accession>
<comment type="caution">
    <text evidence="1">The sequence shown here is derived from an EMBL/GenBank/DDBJ whole genome shotgun (WGS) entry which is preliminary data.</text>
</comment>
<dbReference type="Proteomes" id="UP000663866">
    <property type="component" value="Unassembled WGS sequence"/>
</dbReference>
<feature type="non-terminal residue" evidence="1">
    <location>
        <position position="1"/>
    </location>
</feature>
<gene>
    <name evidence="1" type="ORF">OVN521_LOCUS51160</name>
</gene>
<name>A0A821N5Q7_9BILA</name>
<sequence length="34" mass="4066">MADEQHRYDSKNLWQTTEVKRILGSAFYGKFHHA</sequence>
<proteinExistence type="predicted"/>
<organism evidence="1 2">
    <name type="scientific">Rotaria magnacalcarata</name>
    <dbReference type="NCBI Taxonomy" id="392030"/>
    <lineage>
        <taxon>Eukaryota</taxon>
        <taxon>Metazoa</taxon>
        <taxon>Spiralia</taxon>
        <taxon>Gnathifera</taxon>
        <taxon>Rotifera</taxon>
        <taxon>Eurotatoria</taxon>
        <taxon>Bdelloidea</taxon>
        <taxon>Philodinida</taxon>
        <taxon>Philodinidae</taxon>
        <taxon>Rotaria</taxon>
    </lineage>
</organism>